<evidence type="ECO:0000313" key="9">
    <source>
        <dbReference type="RefSeq" id="XP_015183387.1"/>
    </source>
</evidence>
<evidence type="ECO:0000256" key="6">
    <source>
        <dbReference type="ARBA" id="ARBA00023136"/>
    </source>
</evidence>
<keyword evidence="4 7" id="KW-0812">Transmembrane</keyword>
<evidence type="ECO:0000256" key="1">
    <source>
        <dbReference type="ARBA" id="ARBA00004141"/>
    </source>
</evidence>
<accession>A0ABM1IT50</accession>
<comment type="subcellular location">
    <subcellularLocation>
        <location evidence="2">Cytoplasmic vesicle</location>
        <location evidence="2">Secretory vesicle</location>
        <location evidence="2">Synaptic vesicle</location>
    </subcellularLocation>
    <subcellularLocation>
        <location evidence="1 7">Membrane</location>
        <topology evidence="1 7">Multi-pass membrane protein</topology>
    </subcellularLocation>
</comment>
<keyword evidence="6 7" id="KW-0472">Membrane</keyword>
<protein>
    <recommendedName>
        <fullName evidence="7">PRA1 family protein</fullName>
    </recommendedName>
</protein>
<dbReference type="InterPro" id="IPR004895">
    <property type="entry name" value="Prenylated_rab_accept_PRA1"/>
</dbReference>
<name>A0ABM1IT50_POLDO</name>
<sequence>MDTNITISGEMQAPPLKPNISGSNFLQLSQFQLSKLEYPQVQAWIEHRKANIKPWSLFLNTNYFRSPPSVSRLSKRIVKNIEYFQSNYLFVFIGLFIYCLITSPLLLIAVMVPLVTCYKISKRHSNEGLSVLGHKLTLAQLYLLIGICSLPIFYLVGAGAVLFWVLGASWFLITLHATFYNIDSVLCPGQEELDSLVVQEV</sequence>
<dbReference type="PANTHER" id="PTHR19317:SF0">
    <property type="entry name" value="PRENYLATED RAB ACCEPTOR PROTEIN 1"/>
    <property type="match status" value="1"/>
</dbReference>
<evidence type="ECO:0000256" key="3">
    <source>
        <dbReference type="ARBA" id="ARBA00006483"/>
    </source>
</evidence>
<gene>
    <name evidence="9" type="primary">LOC107070058</name>
</gene>
<keyword evidence="5 7" id="KW-1133">Transmembrane helix</keyword>
<feature type="transmembrane region" description="Helical" evidence="7">
    <location>
        <begin position="136"/>
        <end position="156"/>
    </location>
</feature>
<feature type="transmembrane region" description="Helical" evidence="7">
    <location>
        <begin position="88"/>
        <end position="115"/>
    </location>
</feature>
<evidence type="ECO:0000256" key="7">
    <source>
        <dbReference type="RuleBase" id="RU363107"/>
    </source>
</evidence>
<dbReference type="PANTHER" id="PTHR19317">
    <property type="entry name" value="PRENYLATED RAB ACCEPTOR 1-RELATED"/>
    <property type="match status" value="1"/>
</dbReference>
<organism evidence="8 9">
    <name type="scientific">Polistes dominula</name>
    <name type="common">European paper wasp</name>
    <name type="synonym">Vespa dominula</name>
    <dbReference type="NCBI Taxonomy" id="743375"/>
    <lineage>
        <taxon>Eukaryota</taxon>
        <taxon>Metazoa</taxon>
        <taxon>Ecdysozoa</taxon>
        <taxon>Arthropoda</taxon>
        <taxon>Hexapoda</taxon>
        <taxon>Insecta</taxon>
        <taxon>Pterygota</taxon>
        <taxon>Neoptera</taxon>
        <taxon>Endopterygota</taxon>
        <taxon>Hymenoptera</taxon>
        <taxon>Apocrita</taxon>
        <taxon>Aculeata</taxon>
        <taxon>Vespoidea</taxon>
        <taxon>Vespidae</taxon>
        <taxon>Polistinae</taxon>
        <taxon>Polistini</taxon>
        <taxon>Polistes</taxon>
    </lineage>
</organism>
<dbReference type="RefSeq" id="XP_015183387.1">
    <property type="nucleotide sequence ID" value="XM_015327901.1"/>
</dbReference>
<comment type="similarity">
    <text evidence="3 7">Belongs to the PRA1 family.</text>
</comment>
<evidence type="ECO:0000313" key="8">
    <source>
        <dbReference type="Proteomes" id="UP000694924"/>
    </source>
</evidence>
<dbReference type="GeneID" id="107070058"/>
<reference evidence="9" key="1">
    <citation type="submission" date="2025-08" db="UniProtKB">
        <authorList>
            <consortium name="RefSeq"/>
        </authorList>
    </citation>
    <scope>IDENTIFICATION</scope>
    <source>
        <tissue evidence="9">Whole body</tissue>
    </source>
</reference>
<dbReference type="Proteomes" id="UP000694924">
    <property type="component" value="Unplaced"/>
</dbReference>
<feature type="transmembrane region" description="Helical" evidence="7">
    <location>
        <begin position="162"/>
        <end position="182"/>
    </location>
</feature>
<dbReference type="Pfam" id="PF03208">
    <property type="entry name" value="PRA1"/>
    <property type="match status" value="1"/>
</dbReference>
<evidence type="ECO:0000256" key="5">
    <source>
        <dbReference type="ARBA" id="ARBA00022989"/>
    </source>
</evidence>
<keyword evidence="8" id="KW-1185">Reference proteome</keyword>
<evidence type="ECO:0000256" key="4">
    <source>
        <dbReference type="ARBA" id="ARBA00022692"/>
    </source>
</evidence>
<evidence type="ECO:0000256" key="2">
    <source>
        <dbReference type="ARBA" id="ARBA00004234"/>
    </source>
</evidence>
<proteinExistence type="inferred from homology"/>